<dbReference type="Proteomes" id="UP001379533">
    <property type="component" value="Chromosome"/>
</dbReference>
<keyword evidence="3" id="KW-0732">Signal</keyword>
<evidence type="ECO:0000256" key="3">
    <source>
        <dbReference type="SAM" id="SignalP"/>
    </source>
</evidence>
<dbReference type="CDD" id="cd06589">
    <property type="entry name" value="GH31"/>
    <property type="match status" value="1"/>
</dbReference>
<accession>A0ABZ2KCB5</accession>
<evidence type="ECO:0000259" key="6">
    <source>
        <dbReference type="Pfam" id="PF21365"/>
    </source>
</evidence>
<dbReference type="PANTHER" id="PTHR43863">
    <property type="entry name" value="HYDROLASE, PUTATIVE (AFU_ORTHOLOGUE AFUA_1G03140)-RELATED"/>
    <property type="match status" value="1"/>
</dbReference>
<dbReference type="Gene3D" id="2.60.40.1180">
    <property type="entry name" value="Golgi alpha-mannosidase II"/>
    <property type="match status" value="2"/>
</dbReference>
<dbReference type="Pfam" id="PF01055">
    <property type="entry name" value="Glyco_hydro_31_2nd"/>
    <property type="match status" value="1"/>
</dbReference>
<gene>
    <name evidence="7" type="ORF">LZC95_05240</name>
</gene>
<dbReference type="PANTHER" id="PTHR43863:SF2">
    <property type="entry name" value="MALTASE-GLUCOAMYLASE"/>
    <property type="match status" value="1"/>
</dbReference>
<dbReference type="InterPro" id="IPR000322">
    <property type="entry name" value="Glyco_hydro_31_TIM"/>
</dbReference>
<evidence type="ECO:0000259" key="5">
    <source>
        <dbReference type="Pfam" id="PF17137"/>
    </source>
</evidence>
<evidence type="ECO:0000256" key="1">
    <source>
        <dbReference type="ARBA" id="ARBA00007806"/>
    </source>
</evidence>
<dbReference type="InterPro" id="IPR048395">
    <property type="entry name" value="Glyco_hydro_31_C"/>
</dbReference>
<evidence type="ECO:0000256" key="2">
    <source>
        <dbReference type="RuleBase" id="RU361185"/>
    </source>
</evidence>
<dbReference type="SUPFAM" id="SSF51011">
    <property type="entry name" value="Glycosyl hydrolase domain"/>
    <property type="match status" value="1"/>
</dbReference>
<dbReference type="Pfam" id="PF21365">
    <property type="entry name" value="Glyco_hydro_31_3rd"/>
    <property type="match status" value="1"/>
</dbReference>
<evidence type="ECO:0000313" key="7">
    <source>
        <dbReference type="EMBL" id="WXA96239.1"/>
    </source>
</evidence>
<comment type="similarity">
    <text evidence="1 2">Belongs to the glycosyl hydrolase 31 family.</text>
</comment>
<dbReference type="PROSITE" id="PS51257">
    <property type="entry name" value="PROKAR_LIPOPROTEIN"/>
    <property type="match status" value="1"/>
</dbReference>
<dbReference type="EMBL" id="CP089982">
    <property type="protein sequence ID" value="WXA96239.1"/>
    <property type="molecule type" value="Genomic_DNA"/>
</dbReference>
<dbReference type="InterPro" id="IPR017853">
    <property type="entry name" value="GH"/>
</dbReference>
<evidence type="ECO:0000259" key="4">
    <source>
        <dbReference type="Pfam" id="PF01055"/>
    </source>
</evidence>
<dbReference type="SUPFAM" id="SSF74650">
    <property type="entry name" value="Galactose mutarotase-like"/>
    <property type="match status" value="1"/>
</dbReference>
<dbReference type="Pfam" id="PF17137">
    <property type="entry name" value="DUF5110"/>
    <property type="match status" value="1"/>
</dbReference>
<keyword evidence="8" id="KW-1185">Reference proteome</keyword>
<feature type="domain" description="Glycoside hydrolase family 31 TIM barrel" evidence="4">
    <location>
        <begin position="275"/>
        <end position="600"/>
    </location>
</feature>
<dbReference type="InterPro" id="IPR013780">
    <property type="entry name" value="Glyco_hydro_b"/>
</dbReference>
<organism evidence="7 8">
    <name type="scientific">Pendulispora brunnea</name>
    <dbReference type="NCBI Taxonomy" id="2905690"/>
    <lineage>
        <taxon>Bacteria</taxon>
        <taxon>Pseudomonadati</taxon>
        <taxon>Myxococcota</taxon>
        <taxon>Myxococcia</taxon>
        <taxon>Myxococcales</taxon>
        <taxon>Sorangiineae</taxon>
        <taxon>Pendulisporaceae</taxon>
        <taxon>Pendulispora</taxon>
    </lineage>
</organism>
<evidence type="ECO:0000313" key="8">
    <source>
        <dbReference type="Proteomes" id="UP001379533"/>
    </source>
</evidence>
<proteinExistence type="inferred from homology"/>
<keyword evidence="2" id="KW-0378">Hydrolase</keyword>
<dbReference type="RefSeq" id="WP_394846855.1">
    <property type="nucleotide sequence ID" value="NZ_CP089982.1"/>
</dbReference>
<feature type="signal peptide" evidence="3">
    <location>
        <begin position="1"/>
        <end position="25"/>
    </location>
</feature>
<dbReference type="Gene3D" id="3.20.20.80">
    <property type="entry name" value="Glycosidases"/>
    <property type="match status" value="1"/>
</dbReference>
<feature type="domain" description="Glycosyl hydrolase family 31 C-terminal" evidence="6">
    <location>
        <begin position="610"/>
        <end position="699"/>
    </location>
</feature>
<dbReference type="InterPro" id="IPR033403">
    <property type="entry name" value="DUF5110"/>
</dbReference>
<sequence>MARSHMALTALAAIMPWLGASCCSARDRAPSNRGTGSSSLVRANQEVGDVIDVARHGDALDLTLGSGQETDHLDVVVLAPDVVKVEYRPRGQAETPSFIVDPHGRWPAGPHILDADTQSDPITVRTGGLRVEIARHPARVAVFGPDGQLLVREQASGGIQPGGVRLDRAPGEALYGMAGIALPGDPHDPKVTMEDNMVRNAGASVKAGAQGNGGAPIAFTTRYGLVVDSVDGEFDATESTLDFSGASREATAFYVVAGGPKDTMRATAILSGRAPMLPKWALGFANSEWGTTQDEVTEIVDTYRAKGIGLDAFVLDFDFKAWGEDDFGEFRWNSTSNPGNVHPNKFPDGASGKFAHDMAAKGVTLVGIMKPRILIENVDHEPTRQAIEAGSLDCFYPGQDPYEEYFSGRYARDIDFAGETCRSFYWTHAKPLFDTGIAGWWNDEADAIGAFVLNSLQHANMQRALYEGQRSVSDKRVFSLSRNYYLGAQRYAYATWTGDIDAGNNDGPKAFATMREQRQRMLTLVNVGQAWPTMDTGGFGGHPTPQAYARWMQFAALIPIMRVHGTFNEQRQPWVYGPIAERAATAAIALRHRLLPYLYAYERTLYETGVGVMRPLMYDYPSDPRATNDVAEWMLGDFLLARPVVEEDATSVDVYLPEGSRWIDYFRGTVHPGGQTLHYAVDAHSWLDIPLFIREGGILPSGRGVLDIYPSSHGTSFDVYDDDGLTYAYENGVYFRQTISVTTDGRKVTVRGDAAEGSMAPRFSSYRLRVRDPRDLHTVREVRLPAGTADTVQVDFTN</sequence>
<dbReference type="SUPFAM" id="SSF51445">
    <property type="entry name" value="(Trans)glycosidases"/>
    <property type="match status" value="1"/>
</dbReference>
<dbReference type="Gene3D" id="2.60.40.1760">
    <property type="entry name" value="glycosyl hydrolase (family 31)"/>
    <property type="match status" value="1"/>
</dbReference>
<feature type="chain" id="PRO_5047550547" evidence="3">
    <location>
        <begin position="26"/>
        <end position="798"/>
    </location>
</feature>
<dbReference type="InterPro" id="IPR051816">
    <property type="entry name" value="Glycosyl_Hydrolase_31"/>
</dbReference>
<feature type="domain" description="DUF5110" evidence="5">
    <location>
        <begin position="706"/>
        <end position="771"/>
    </location>
</feature>
<name>A0ABZ2KCB5_9BACT</name>
<protein>
    <submittedName>
        <fullName evidence="7">DUF5110 domain-containing protein</fullName>
    </submittedName>
</protein>
<reference evidence="7 8" key="1">
    <citation type="submission" date="2021-12" db="EMBL/GenBank/DDBJ databases">
        <title>Discovery of the Pendulisporaceae a myxobacterial family with distinct sporulation behavior and unique specialized metabolism.</title>
        <authorList>
            <person name="Garcia R."/>
            <person name="Popoff A."/>
            <person name="Bader C.D."/>
            <person name="Loehr J."/>
            <person name="Walesch S."/>
            <person name="Walt C."/>
            <person name="Boldt J."/>
            <person name="Bunk B."/>
            <person name="Haeckl F.J.F.P.J."/>
            <person name="Gunesch A.P."/>
            <person name="Birkelbach J."/>
            <person name="Nuebel U."/>
            <person name="Pietschmann T."/>
            <person name="Bach T."/>
            <person name="Mueller R."/>
        </authorList>
    </citation>
    <scope>NUCLEOTIDE SEQUENCE [LARGE SCALE GENOMIC DNA]</scope>
    <source>
        <strain evidence="7 8">MSr12523</strain>
    </source>
</reference>
<keyword evidence="2" id="KW-0326">Glycosidase</keyword>
<dbReference type="InterPro" id="IPR011013">
    <property type="entry name" value="Gal_mutarotase_sf_dom"/>
</dbReference>